<dbReference type="EMBL" id="DYVY01000132">
    <property type="protein sequence ID" value="HJF94773.1"/>
    <property type="molecule type" value="Genomic_DNA"/>
</dbReference>
<dbReference type="PANTHER" id="PTHR34136:SF1">
    <property type="entry name" value="UDP-N-ACETYL-D-MANNOSAMINURONIC ACID TRANSFERASE"/>
    <property type="match status" value="1"/>
</dbReference>
<dbReference type="Proteomes" id="UP000769156">
    <property type="component" value="Unassembled WGS sequence"/>
</dbReference>
<protein>
    <submittedName>
        <fullName evidence="3">WecB/TagA/CpsF family glycosyltransferase</fullName>
        <ecNumber evidence="3">2.4.1.-</ecNumber>
    </submittedName>
</protein>
<name>A0A921I1N7_9FIRM</name>
<dbReference type="PANTHER" id="PTHR34136">
    <property type="match status" value="1"/>
</dbReference>
<evidence type="ECO:0000256" key="2">
    <source>
        <dbReference type="ARBA" id="ARBA00022679"/>
    </source>
</evidence>
<sequence>MDGRIQVLNIGIDDCTAKEAMKRTVAYMGTEAINVIEMVTVDTLMYASSDPSLRENIEKIDLVIPGEKEILEGVDLGEKRQLQEIEQRTYLKMFFRFLHKNHSRVFLLVETEEEAEGFYRFLEEGYSGIQIAGMAKVSPTDEADDLVVNAVNGAETDCIIASLSSPGQEEFITRNRLLLNARVWLGVGKSENPIYRSRGRLERIAQFINHRLFRHEVEKNRKKELETAAQH</sequence>
<accession>A0A921I1N7</accession>
<keyword evidence="1 3" id="KW-0328">Glycosyltransferase</keyword>
<gene>
    <name evidence="3" type="ORF">K8V82_08265</name>
</gene>
<dbReference type="Pfam" id="PF03808">
    <property type="entry name" value="Glyco_tran_WecG"/>
    <property type="match status" value="1"/>
</dbReference>
<reference evidence="3" key="2">
    <citation type="submission" date="2021-09" db="EMBL/GenBank/DDBJ databases">
        <authorList>
            <person name="Gilroy R."/>
        </authorList>
    </citation>
    <scope>NUCLEOTIDE SEQUENCE</scope>
    <source>
        <strain evidence="3">ChiSjej5B23-16112</strain>
    </source>
</reference>
<comment type="caution">
    <text evidence="3">The sequence shown here is derived from an EMBL/GenBank/DDBJ whole genome shotgun (WGS) entry which is preliminary data.</text>
</comment>
<organism evidence="3 4">
    <name type="scientific">Lachnoclostridium phocaeense</name>
    <dbReference type="NCBI Taxonomy" id="1871021"/>
    <lineage>
        <taxon>Bacteria</taxon>
        <taxon>Bacillati</taxon>
        <taxon>Bacillota</taxon>
        <taxon>Clostridia</taxon>
        <taxon>Lachnospirales</taxon>
        <taxon>Lachnospiraceae</taxon>
    </lineage>
</organism>
<dbReference type="RefSeq" id="WP_076779060.1">
    <property type="nucleotide sequence ID" value="NZ_CAUGIN010000048.1"/>
</dbReference>
<reference evidence="3" key="1">
    <citation type="journal article" date="2021" name="PeerJ">
        <title>Extensive microbial diversity within the chicken gut microbiome revealed by metagenomics and culture.</title>
        <authorList>
            <person name="Gilroy R."/>
            <person name="Ravi A."/>
            <person name="Getino M."/>
            <person name="Pursley I."/>
            <person name="Horton D.L."/>
            <person name="Alikhan N.F."/>
            <person name="Baker D."/>
            <person name="Gharbi K."/>
            <person name="Hall N."/>
            <person name="Watson M."/>
            <person name="Adriaenssens E.M."/>
            <person name="Foster-Nyarko E."/>
            <person name="Jarju S."/>
            <person name="Secka A."/>
            <person name="Antonio M."/>
            <person name="Oren A."/>
            <person name="Chaudhuri R.R."/>
            <person name="La Ragione R."/>
            <person name="Hildebrand F."/>
            <person name="Pallen M.J."/>
        </authorList>
    </citation>
    <scope>NUCLEOTIDE SEQUENCE</scope>
    <source>
        <strain evidence="3">ChiSjej5B23-16112</strain>
    </source>
</reference>
<dbReference type="InterPro" id="IPR004629">
    <property type="entry name" value="WecG_TagA_CpsF"/>
</dbReference>
<keyword evidence="2 3" id="KW-0808">Transferase</keyword>
<dbReference type="OrthoDB" id="1770743at2"/>
<evidence type="ECO:0000256" key="1">
    <source>
        <dbReference type="ARBA" id="ARBA00022676"/>
    </source>
</evidence>
<proteinExistence type="predicted"/>
<dbReference type="EC" id="2.4.1.-" evidence="3"/>
<dbReference type="AlphaFoldDB" id="A0A921I1N7"/>
<evidence type="ECO:0000313" key="3">
    <source>
        <dbReference type="EMBL" id="HJF94773.1"/>
    </source>
</evidence>
<dbReference type="GO" id="GO:0016758">
    <property type="term" value="F:hexosyltransferase activity"/>
    <property type="evidence" value="ECO:0007669"/>
    <property type="project" value="TreeGrafter"/>
</dbReference>
<evidence type="ECO:0000313" key="4">
    <source>
        <dbReference type="Proteomes" id="UP000769156"/>
    </source>
</evidence>